<reference evidence="2 3" key="1">
    <citation type="submission" date="2023-08" db="EMBL/GenBank/DDBJ databases">
        <title>Black Yeasts Isolated from many extreme environments.</title>
        <authorList>
            <person name="Coleine C."/>
            <person name="Stajich J.E."/>
            <person name="Selbmann L."/>
        </authorList>
    </citation>
    <scope>NUCLEOTIDE SEQUENCE [LARGE SCALE GENOMIC DNA]</scope>
    <source>
        <strain evidence="2 3">CCFEE 5935</strain>
    </source>
</reference>
<dbReference type="EMBL" id="JAVRRT010000003">
    <property type="protein sequence ID" value="KAK5173326.1"/>
    <property type="molecule type" value="Genomic_DNA"/>
</dbReference>
<evidence type="ECO:0000313" key="3">
    <source>
        <dbReference type="Proteomes" id="UP001337655"/>
    </source>
</evidence>
<dbReference type="Proteomes" id="UP001337655">
    <property type="component" value="Unassembled WGS sequence"/>
</dbReference>
<feature type="compositionally biased region" description="Pro residues" evidence="1">
    <location>
        <begin position="11"/>
        <end position="20"/>
    </location>
</feature>
<feature type="compositionally biased region" description="Low complexity" evidence="1">
    <location>
        <begin position="144"/>
        <end position="175"/>
    </location>
</feature>
<proteinExistence type="predicted"/>
<feature type="region of interest" description="Disordered" evidence="1">
    <location>
        <begin position="1"/>
        <end position="57"/>
    </location>
</feature>
<protein>
    <submittedName>
        <fullName evidence="2">Uncharacterized protein</fullName>
    </submittedName>
</protein>
<accession>A0AAV9PM75</accession>
<dbReference type="RefSeq" id="XP_064662021.1">
    <property type="nucleotide sequence ID" value="XM_064799266.1"/>
</dbReference>
<dbReference type="Pfam" id="PF12511">
    <property type="entry name" value="DUF3716"/>
    <property type="match status" value="1"/>
</dbReference>
<evidence type="ECO:0000256" key="1">
    <source>
        <dbReference type="SAM" id="MobiDB-lite"/>
    </source>
</evidence>
<feature type="region of interest" description="Disordered" evidence="1">
    <location>
        <begin position="544"/>
        <end position="651"/>
    </location>
</feature>
<dbReference type="InterPro" id="IPR022190">
    <property type="entry name" value="DUF3716"/>
</dbReference>
<feature type="compositionally biased region" description="Polar residues" evidence="1">
    <location>
        <begin position="92"/>
        <end position="118"/>
    </location>
</feature>
<sequence length="897" mass="99407">MFHFTPINAPQRPPPTPPRPTASQADADDWRFEDIEDETNSSAYGTAEEVFEQAGPSVASKWLSSKSSVALSQPCALRISPSRSRDFGPPLRTTSTSDASSGRGHTSRSKASPPNSTLGPRGEETADEREAWDLIESVFNDVHSSPSSLARSPLLGYLDPATSSPPAASEPSAAEQTVTSPQRSSLAPPAPTTPLDLEHSTPAPQLPATAGPNAVTQPSARRRPAREMLRAEQHDQQHVRRSKRTVDPTSIQLREQPEILLLERNHDWPVSRILQHREDHGDFYLLEWEPTAIASRFISRRDDGRLFVSISSEAEREDAYISAWNHTPDLDDDDRVYLVRWTPTWEQRGQLKLAEEKLREFEECHFVRGTRGRPAEVEKLDSLQFVPEDGKDHRLALRNKVSSVGGALSKILARYHDEHDRRPLLFRPGRLRKVNAARQCTLRALLAHVRGIRQTWKCHCCENGQGNLPECVVVQGEFGDGCTNCAISAADWTRCEYHQRFAGDRWIADEADTDGLPCPRNLLTPPSSAINRAGAGHIADDSPGSLIRFPYHEPASPSSDPEYTAASPSYSSAIASSPLDMRSKRKHALDGDQPAGAGNFPHSGPNDHVTDFQVHNESLEDRTKRRHIPGTNMLSATNNPAHPRASTLPSNLSSEELAQADNPRRDFALESISHSGPSLQPHKHSPVSDTSSPTLPAVSKKRACTSDVDTALLSSTSSSAPAHLQHTPQKRRCTSTSQQAYRLAARRDRAAQRAARRDAARPVLVALQALALENCRHPGCKERCEDEKEGHACRDRVDKPNDRCHRVVRSDQLFGRGEASVKQVCGVLRELPCSLTKALHDAWEHAQLHHDLAHDETKENWIARERWEVLNMAVARFCPAAARPRSDQERDVVVIED</sequence>
<keyword evidence="3" id="KW-1185">Reference proteome</keyword>
<gene>
    <name evidence="2" type="ORF">LTR77_002007</name>
</gene>
<organism evidence="2 3">
    <name type="scientific">Saxophila tyrrhenica</name>
    <dbReference type="NCBI Taxonomy" id="1690608"/>
    <lineage>
        <taxon>Eukaryota</taxon>
        <taxon>Fungi</taxon>
        <taxon>Dikarya</taxon>
        <taxon>Ascomycota</taxon>
        <taxon>Pezizomycotina</taxon>
        <taxon>Dothideomycetes</taxon>
        <taxon>Dothideomycetidae</taxon>
        <taxon>Mycosphaerellales</taxon>
        <taxon>Extremaceae</taxon>
        <taxon>Saxophila</taxon>
    </lineage>
</organism>
<feature type="region of interest" description="Disordered" evidence="1">
    <location>
        <begin position="715"/>
        <end position="737"/>
    </location>
</feature>
<feature type="compositionally biased region" description="Low complexity" evidence="1">
    <location>
        <begin position="565"/>
        <end position="577"/>
    </location>
</feature>
<comment type="caution">
    <text evidence="2">The sequence shown here is derived from an EMBL/GenBank/DDBJ whole genome shotgun (WGS) entry which is preliminary data.</text>
</comment>
<feature type="region of interest" description="Disordered" evidence="1">
    <location>
        <begin position="672"/>
        <end position="702"/>
    </location>
</feature>
<feature type="region of interest" description="Disordered" evidence="1">
    <location>
        <begin position="142"/>
        <end position="225"/>
    </location>
</feature>
<feature type="region of interest" description="Disordered" evidence="1">
    <location>
        <begin position="73"/>
        <end position="129"/>
    </location>
</feature>
<evidence type="ECO:0000313" key="2">
    <source>
        <dbReference type="EMBL" id="KAK5173326.1"/>
    </source>
</evidence>
<dbReference type="AlphaFoldDB" id="A0AAV9PM75"/>
<dbReference type="GeneID" id="89923354"/>
<name>A0AAV9PM75_9PEZI</name>